<evidence type="ECO:0000313" key="7">
    <source>
        <dbReference type="EMBL" id="MBA4608868.1"/>
    </source>
</evidence>
<comment type="caution">
    <text evidence="7">The sequence shown here is derived from an EMBL/GenBank/DDBJ whole genome shotgun (WGS) entry which is preliminary data.</text>
</comment>
<keyword evidence="8" id="KW-1185">Reference proteome</keyword>
<keyword evidence="6" id="KW-1003">Cell membrane</keyword>
<dbReference type="PANTHER" id="PTHR23427">
    <property type="entry name" value="SURFEIT LOCUS PROTEIN"/>
    <property type="match status" value="1"/>
</dbReference>
<evidence type="ECO:0000256" key="2">
    <source>
        <dbReference type="ARBA" id="ARBA00007165"/>
    </source>
</evidence>
<dbReference type="AlphaFoldDB" id="A0A838XJC0"/>
<proteinExistence type="inferred from homology"/>
<protein>
    <recommendedName>
        <fullName evidence="6">SURF1-like protein</fullName>
    </recommendedName>
</protein>
<feature type="transmembrane region" description="Helical" evidence="6">
    <location>
        <begin position="208"/>
        <end position="228"/>
    </location>
</feature>
<evidence type="ECO:0000256" key="1">
    <source>
        <dbReference type="ARBA" id="ARBA00004370"/>
    </source>
</evidence>
<dbReference type="Proteomes" id="UP000550354">
    <property type="component" value="Unassembled WGS sequence"/>
</dbReference>
<dbReference type="CDD" id="cd06662">
    <property type="entry name" value="SURF1"/>
    <property type="match status" value="1"/>
</dbReference>
<dbReference type="Pfam" id="PF02104">
    <property type="entry name" value="SURF1"/>
    <property type="match status" value="1"/>
</dbReference>
<keyword evidence="5 6" id="KW-0472">Membrane</keyword>
<comment type="subcellular location">
    <subcellularLocation>
        <location evidence="6">Cell membrane</location>
        <topology evidence="6">Multi-pass membrane protein</topology>
    </subcellularLocation>
    <subcellularLocation>
        <location evidence="1">Membrane</location>
    </subcellularLocation>
</comment>
<evidence type="ECO:0000313" key="8">
    <source>
        <dbReference type="Proteomes" id="UP000550354"/>
    </source>
</evidence>
<comment type="similarity">
    <text evidence="2 6">Belongs to the SURF1 family.</text>
</comment>
<dbReference type="InterPro" id="IPR045214">
    <property type="entry name" value="Surf1/Surf4"/>
</dbReference>
<organism evidence="7 8">
    <name type="scientific">Aeromicrobium phoceense</name>
    <dbReference type="NCBI Taxonomy" id="2754045"/>
    <lineage>
        <taxon>Bacteria</taxon>
        <taxon>Bacillati</taxon>
        <taxon>Actinomycetota</taxon>
        <taxon>Actinomycetes</taxon>
        <taxon>Propionibacteriales</taxon>
        <taxon>Nocardioidaceae</taxon>
        <taxon>Aeromicrobium</taxon>
    </lineage>
</organism>
<dbReference type="RefSeq" id="WP_181755623.1">
    <property type="nucleotide sequence ID" value="NZ_JACEOG010000001.1"/>
</dbReference>
<name>A0A838XJC0_9ACTN</name>
<evidence type="ECO:0000256" key="5">
    <source>
        <dbReference type="ARBA" id="ARBA00023136"/>
    </source>
</evidence>
<keyword evidence="4 6" id="KW-1133">Transmembrane helix</keyword>
<evidence type="ECO:0000256" key="6">
    <source>
        <dbReference type="RuleBase" id="RU363076"/>
    </source>
</evidence>
<dbReference type="PROSITE" id="PS50895">
    <property type="entry name" value="SURF1"/>
    <property type="match status" value="1"/>
</dbReference>
<accession>A0A838XJC0</accession>
<dbReference type="EMBL" id="JACEOG010000001">
    <property type="protein sequence ID" value="MBA4608868.1"/>
    <property type="molecule type" value="Genomic_DNA"/>
</dbReference>
<dbReference type="InterPro" id="IPR002994">
    <property type="entry name" value="Surf1/Shy1"/>
</dbReference>
<keyword evidence="3 6" id="KW-0812">Transmembrane</keyword>
<evidence type="ECO:0000256" key="3">
    <source>
        <dbReference type="ARBA" id="ARBA00022692"/>
    </source>
</evidence>
<dbReference type="GO" id="GO:0005886">
    <property type="term" value="C:plasma membrane"/>
    <property type="evidence" value="ECO:0007669"/>
    <property type="project" value="UniProtKB-SubCell"/>
</dbReference>
<sequence>MLRFLASPRWIGLAVFVVVMAVTCFMLGGWQYDRWEQRKADNAVVKTNLKADPAPVADVVADGWDPDLEYRTVTATGTFDSAHEVTVRFAHRDSRPGVQVVTPLRLDDGTVVLVDRGWIEGPRNGEAPEDVPAAPTGPVTVTGWLQPASTADKAATTPRDGQVRAVNGERWADFLGTEPLPGFVAMTSPEQDGLEGPAEPDLGTGPHLFYSIQWYFFAGLAAFGYFWFVRAELIERRRPEGDGLGHARLTRSA</sequence>
<feature type="transmembrane region" description="Helical" evidence="6">
    <location>
        <begin position="12"/>
        <end position="32"/>
    </location>
</feature>
<gene>
    <name evidence="7" type="ORF">H1W00_10315</name>
</gene>
<reference evidence="7 8" key="1">
    <citation type="submission" date="2020-07" db="EMBL/GenBank/DDBJ databases">
        <title>Draft genome and description of Aeromicrobium phoceense strain Marseille-Q0843 isolated from healthy skin swab.</title>
        <authorList>
            <person name="Boxberger M."/>
            <person name="La Scola B."/>
        </authorList>
    </citation>
    <scope>NUCLEOTIDE SEQUENCE [LARGE SCALE GENOMIC DNA]</scope>
    <source>
        <strain evidence="7 8">Marseille-Q0843</strain>
    </source>
</reference>
<evidence type="ECO:0000256" key="4">
    <source>
        <dbReference type="ARBA" id="ARBA00022989"/>
    </source>
</evidence>
<dbReference type="PANTHER" id="PTHR23427:SF2">
    <property type="entry name" value="SURFEIT LOCUS PROTEIN 1"/>
    <property type="match status" value="1"/>
</dbReference>